<proteinExistence type="predicted"/>
<organism evidence="1 2">
    <name type="scientific">Aphanizomenon flos-aquae FACHB-1040</name>
    <dbReference type="NCBI Taxonomy" id="2692887"/>
    <lineage>
        <taxon>Bacteria</taxon>
        <taxon>Bacillati</taxon>
        <taxon>Cyanobacteriota</taxon>
        <taxon>Cyanophyceae</taxon>
        <taxon>Nostocales</taxon>
        <taxon>Aphanizomenonaceae</taxon>
        <taxon>Aphanizomenon</taxon>
    </lineage>
</organism>
<dbReference type="EMBL" id="JACJQT010000032">
    <property type="protein sequence ID" value="MBD2279228.1"/>
    <property type="molecule type" value="Genomic_DNA"/>
</dbReference>
<dbReference type="RefSeq" id="WP_190383245.1">
    <property type="nucleotide sequence ID" value="NZ_JACJQT010000032.1"/>
</dbReference>
<evidence type="ECO:0000313" key="1">
    <source>
        <dbReference type="EMBL" id="MBD2279228.1"/>
    </source>
</evidence>
<keyword evidence="2" id="KW-1185">Reference proteome</keyword>
<evidence type="ECO:0000313" key="2">
    <source>
        <dbReference type="Proteomes" id="UP000606721"/>
    </source>
</evidence>
<evidence type="ECO:0008006" key="3">
    <source>
        <dbReference type="Google" id="ProtNLM"/>
    </source>
</evidence>
<accession>A0ABR8BYB7</accession>
<gene>
    <name evidence="1" type="ORF">H6F99_13270</name>
</gene>
<reference evidence="1 2" key="1">
    <citation type="journal article" date="2020" name="ISME J.">
        <title>Comparative genomics reveals insights into cyanobacterial evolution and habitat adaptation.</title>
        <authorList>
            <person name="Chen M.Y."/>
            <person name="Teng W.K."/>
            <person name="Zhao L."/>
            <person name="Hu C.X."/>
            <person name="Zhou Y.K."/>
            <person name="Han B.P."/>
            <person name="Song L.R."/>
            <person name="Shu W.S."/>
        </authorList>
    </citation>
    <scope>NUCLEOTIDE SEQUENCE [LARGE SCALE GENOMIC DNA]</scope>
    <source>
        <strain evidence="1 2">FACHB-1040</strain>
    </source>
</reference>
<comment type="caution">
    <text evidence="1">The sequence shown here is derived from an EMBL/GenBank/DDBJ whole genome shotgun (WGS) entry which is preliminary data.</text>
</comment>
<sequence length="84" mass="9770">MTVENTIVEKVRILSPEKQHQVLAFIHLLENDEWEFLYQGKFKELQQEINLGIAAANRGEFVDAEELFSGLRKKLQQKRTQAGK</sequence>
<protein>
    <recommendedName>
        <fullName evidence="3">Type II toxin-antitoxin system ParD family antitoxin</fullName>
    </recommendedName>
</protein>
<name>A0ABR8BYB7_APHFL</name>
<dbReference type="Proteomes" id="UP000606721">
    <property type="component" value="Unassembled WGS sequence"/>
</dbReference>